<keyword evidence="5" id="KW-0479">Metal-binding</keyword>
<evidence type="ECO:0000256" key="4">
    <source>
        <dbReference type="ARBA" id="ARBA00022722"/>
    </source>
</evidence>
<evidence type="ECO:0000256" key="6">
    <source>
        <dbReference type="ARBA" id="ARBA00022801"/>
    </source>
</evidence>
<name>A0AAV1FZH8_XYRNO</name>
<comment type="similarity">
    <text evidence="3">Belongs to the HARBI1 family.</text>
</comment>
<dbReference type="Proteomes" id="UP001178508">
    <property type="component" value="Chromosome 10"/>
</dbReference>
<dbReference type="InterPro" id="IPR027806">
    <property type="entry name" value="HARBI1_dom"/>
</dbReference>
<keyword evidence="6" id="KW-0378">Hydrolase</keyword>
<dbReference type="GO" id="GO:0004518">
    <property type="term" value="F:nuclease activity"/>
    <property type="evidence" value="ECO:0007669"/>
    <property type="project" value="UniProtKB-KW"/>
</dbReference>
<gene>
    <name evidence="9" type="ORF">XNOV1_A005020</name>
</gene>
<protein>
    <submittedName>
        <fullName evidence="9">Nuclease HARBI1</fullName>
    </submittedName>
</protein>
<dbReference type="EMBL" id="OY660873">
    <property type="protein sequence ID" value="CAJ1066229.1"/>
    <property type="molecule type" value="Genomic_DNA"/>
</dbReference>
<proteinExistence type="inferred from homology"/>
<feature type="domain" description="DDE Tnp4" evidence="8">
    <location>
        <begin position="79"/>
        <end position="193"/>
    </location>
</feature>
<evidence type="ECO:0000313" key="10">
    <source>
        <dbReference type="Proteomes" id="UP001178508"/>
    </source>
</evidence>
<comment type="cofactor">
    <cofactor evidence="1">
        <name>a divalent metal cation</name>
        <dbReference type="ChEBI" id="CHEBI:60240"/>
    </cofactor>
</comment>
<dbReference type="InterPro" id="IPR045249">
    <property type="entry name" value="HARBI1-like"/>
</dbReference>
<evidence type="ECO:0000256" key="7">
    <source>
        <dbReference type="ARBA" id="ARBA00023242"/>
    </source>
</evidence>
<organism evidence="9 10">
    <name type="scientific">Xyrichtys novacula</name>
    <name type="common">Pearly razorfish</name>
    <name type="synonym">Hemipteronotus novacula</name>
    <dbReference type="NCBI Taxonomy" id="13765"/>
    <lineage>
        <taxon>Eukaryota</taxon>
        <taxon>Metazoa</taxon>
        <taxon>Chordata</taxon>
        <taxon>Craniata</taxon>
        <taxon>Vertebrata</taxon>
        <taxon>Euteleostomi</taxon>
        <taxon>Actinopterygii</taxon>
        <taxon>Neopterygii</taxon>
        <taxon>Teleostei</taxon>
        <taxon>Neoteleostei</taxon>
        <taxon>Acanthomorphata</taxon>
        <taxon>Eupercaria</taxon>
        <taxon>Labriformes</taxon>
        <taxon>Labridae</taxon>
        <taxon>Xyrichtys</taxon>
    </lineage>
</organism>
<dbReference type="GO" id="GO:0046872">
    <property type="term" value="F:metal ion binding"/>
    <property type="evidence" value="ECO:0007669"/>
    <property type="project" value="UniProtKB-KW"/>
</dbReference>
<evidence type="ECO:0000256" key="2">
    <source>
        <dbReference type="ARBA" id="ARBA00004123"/>
    </source>
</evidence>
<evidence type="ECO:0000313" key="9">
    <source>
        <dbReference type="EMBL" id="CAJ1066229.1"/>
    </source>
</evidence>
<sequence>MAGAMKLRWLFACPGWRDIFAIPRATVARIVHNVVEEMMIILHRAVHFPKLEDMEEVGAGFTQLAGHEAFRCVAGAIHGCHICVVPPAEPQKKSYINRKLFPSVVLQAVCDSSGKFLDTYVGNTSSVHDALVFQRSLMYKEYLYQPAGYVLLGDGGYPCLRHPVTIITPYRQPLAGDILEEEHHKSKNSTIENATGHSGVIPHARLAAQVSAPNRELPKHLREHDY</sequence>
<keyword evidence="4" id="KW-0540">Nuclease</keyword>
<reference evidence="9" key="1">
    <citation type="submission" date="2023-08" db="EMBL/GenBank/DDBJ databases">
        <authorList>
            <person name="Alioto T."/>
            <person name="Alioto T."/>
            <person name="Gomez Garrido J."/>
        </authorList>
    </citation>
    <scope>NUCLEOTIDE SEQUENCE</scope>
</reference>
<comment type="subcellular location">
    <subcellularLocation>
        <location evidence="2">Nucleus</location>
    </subcellularLocation>
</comment>
<dbReference type="PANTHER" id="PTHR22930:SF206">
    <property type="entry name" value="NUCLEASE HARBI1"/>
    <property type="match status" value="1"/>
</dbReference>
<evidence type="ECO:0000256" key="1">
    <source>
        <dbReference type="ARBA" id="ARBA00001968"/>
    </source>
</evidence>
<keyword evidence="10" id="KW-1185">Reference proteome</keyword>
<evidence type="ECO:0000256" key="5">
    <source>
        <dbReference type="ARBA" id="ARBA00022723"/>
    </source>
</evidence>
<dbReference type="PANTHER" id="PTHR22930">
    <property type="match status" value="1"/>
</dbReference>
<evidence type="ECO:0000259" key="8">
    <source>
        <dbReference type="Pfam" id="PF13359"/>
    </source>
</evidence>
<dbReference type="GO" id="GO:0016787">
    <property type="term" value="F:hydrolase activity"/>
    <property type="evidence" value="ECO:0007669"/>
    <property type="project" value="UniProtKB-KW"/>
</dbReference>
<dbReference type="Pfam" id="PF13359">
    <property type="entry name" value="DDE_Tnp_4"/>
    <property type="match status" value="1"/>
</dbReference>
<dbReference type="AlphaFoldDB" id="A0AAV1FZH8"/>
<keyword evidence="7" id="KW-0539">Nucleus</keyword>
<accession>A0AAV1FZH8</accession>
<dbReference type="GO" id="GO:0005634">
    <property type="term" value="C:nucleus"/>
    <property type="evidence" value="ECO:0007669"/>
    <property type="project" value="UniProtKB-SubCell"/>
</dbReference>
<evidence type="ECO:0000256" key="3">
    <source>
        <dbReference type="ARBA" id="ARBA00006958"/>
    </source>
</evidence>